<organism evidence="1">
    <name type="scientific">Arion vulgaris</name>
    <dbReference type="NCBI Taxonomy" id="1028688"/>
    <lineage>
        <taxon>Eukaryota</taxon>
        <taxon>Metazoa</taxon>
        <taxon>Spiralia</taxon>
        <taxon>Lophotrochozoa</taxon>
        <taxon>Mollusca</taxon>
        <taxon>Gastropoda</taxon>
        <taxon>Heterobranchia</taxon>
        <taxon>Euthyneura</taxon>
        <taxon>Panpulmonata</taxon>
        <taxon>Eupulmonata</taxon>
        <taxon>Stylommatophora</taxon>
        <taxon>Helicina</taxon>
        <taxon>Arionoidea</taxon>
        <taxon>Arionidae</taxon>
        <taxon>Arion</taxon>
    </lineage>
</organism>
<protein>
    <submittedName>
        <fullName evidence="1">Uncharacterized protein</fullName>
    </submittedName>
</protein>
<evidence type="ECO:0000313" key="1">
    <source>
        <dbReference type="EMBL" id="CEK66025.1"/>
    </source>
</evidence>
<dbReference type="EMBL" id="HACG01019160">
    <property type="protein sequence ID" value="CEK66025.1"/>
    <property type="molecule type" value="Transcribed_RNA"/>
</dbReference>
<name>A0A0B6ZEA3_9EUPU</name>
<sequence>MTSEQMKDLSYSIILQTPQRMITLHKVTKLSRLSGLNIYENYRTSDHTI</sequence>
<proteinExistence type="predicted"/>
<gene>
    <name evidence="1" type="primary">ORF57071</name>
</gene>
<reference evidence="1" key="1">
    <citation type="submission" date="2014-12" db="EMBL/GenBank/DDBJ databases">
        <title>Insight into the proteome of Arion vulgaris.</title>
        <authorList>
            <person name="Aradska J."/>
            <person name="Bulat T."/>
            <person name="Smidak R."/>
            <person name="Sarate P."/>
            <person name="Gangsoo J."/>
            <person name="Sialana F."/>
            <person name="Bilban M."/>
            <person name="Lubec G."/>
        </authorList>
    </citation>
    <scope>NUCLEOTIDE SEQUENCE</scope>
    <source>
        <tissue evidence="1">Skin</tissue>
    </source>
</reference>
<accession>A0A0B6ZEA3</accession>
<dbReference type="AlphaFoldDB" id="A0A0B6ZEA3"/>